<dbReference type="SUPFAM" id="SSF88713">
    <property type="entry name" value="Glycoside hydrolase/deacetylase"/>
    <property type="match status" value="1"/>
</dbReference>
<evidence type="ECO:0000313" key="8">
    <source>
        <dbReference type="Proteomes" id="UP001566204"/>
    </source>
</evidence>
<dbReference type="Proteomes" id="UP001566204">
    <property type="component" value="Unassembled WGS sequence"/>
</dbReference>
<dbReference type="SUPFAM" id="SSF88688">
    <property type="entry name" value="Families 57/38 glycoside transferase middle domain"/>
    <property type="match status" value="1"/>
</dbReference>
<dbReference type="InterPro" id="IPR000602">
    <property type="entry name" value="Glyco_hydro_38_N"/>
</dbReference>
<protein>
    <submittedName>
        <fullName evidence="7">Glycoside hydrolase family 38 C-terminal domain-containing protein</fullName>
    </submittedName>
</protein>
<dbReference type="SUPFAM" id="SSF74650">
    <property type="entry name" value="Galactose mutarotase-like"/>
    <property type="match status" value="1"/>
</dbReference>
<feature type="domain" description="Glycoside hydrolase family 38 N-terminal" evidence="5">
    <location>
        <begin position="50"/>
        <end position="231"/>
    </location>
</feature>
<organism evidence="7 8">
    <name type="scientific">Sphingobacterium thalpophilum</name>
    <dbReference type="NCBI Taxonomy" id="259"/>
    <lineage>
        <taxon>Bacteria</taxon>
        <taxon>Pseudomonadati</taxon>
        <taxon>Bacteroidota</taxon>
        <taxon>Sphingobacteriia</taxon>
        <taxon>Sphingobacteriales</taxon>
        <taxon>Sphingobacteriaceae</taxon>
        <taxon>Sphingobacterium</taxon>
    </lineage>
</organism>
<dbReference type="InterPro" id="IPR011013">
    <property type="entry name" value="Gal_mutarotase_sf_dom"/>
</dbReference>
<comment type="caution">
    <text evidence="7">The sequence shown here is derived from an EMBL/GenBank/DDBJ whole genome shotgun (WGS) entry which is preliminary data.</text>
</comment>
<evidence type="ECO:0000256" key="1">
    <source>
        <dbReference type="ARBA" id="ARBA00009792"/>
    </source>
</evidence>
<evidence type="ECO:0000256" key="2">
    <source>
        <dbReference type="ARBA" id="ARBA00022723"/>
    </source>
</evidence>
<reference evidence="7 8" key="1">
    <citation type="submission" date="2024-06" db="EMBL/GenBank/DDBJ databases">
        <title>Soil Sphingobacterium thalpophilum.</title>
        <authorList>
            <person name="Yang J."/>
            <person name="Li J."/>
        </authorList>
    </citation>
    <scope>NUCLEOTIDE SEQUENCE [LARGE SCALE GENOMIC DNA]</scope>
    <source>
        <strain evidence="7 8">22g91tb</strain>
    </source>
</reference>
<dbReference type="InterPro" id="IPR011330">
    <property type="entry name" value="Glyco_hydro/deAcase_b/a-brl"/>
</dbReference>
<sequence length="849" mass="95600">MMGARQRFWTGLCLLLAPIAGLWAQQPYFVDGYHGGIYGHYPLWVTSFMLDHLDKQPAWRVGLEIEPETWDTVRLKDPAGYARLRQWSTDPRLDFTNPTYAQPYLYNISGESIIRQFAYGMARYRRHFPDIRFTTYAVEEPCFTSSLPQLLRQFGFDYAVLKCPNTCWGGYTRAHGGAFLNWVGPDGTGILTVPRYANEALEQNSTWQTTAWANTSSYWKSCFDAGISNPVGMCYQDAGWDKGPWLGGGNELPNGVRYSTWTEYFKAVAPGQPAPDWRLSQEDLLVNLMWGSQVLQQIAQQVRTAENKMIQAEKIAAMAYIERGFVPDSSRMDEAWRTLMLAQHHDSWIVPYNRLHKGQTWAQAIRQWTDSSIAAAEDIIAAADAAYAVVAPDRQAPGFVRVYNTLAAPRTDLVQVALPAAMGQLRVLDSRGQLIPSRQQRTALGQQLEFKAAVQGFGYATYRLAAGSGRQAPHKGVQFDAEGNCILENDMYRIVLDRKQGGTIRSLKAKFAGQQEFAAQQGTYRMGEIAGHFYQEGRFHSSKDHPAVFRILRDDALSTLVEIKGQINGHPFVQQLALEAGQQRIDMDLHIDWKGNVGIGEYRQQERWTDNRRAFTDDRYKLKVMFPVDFAGGKVFKDAPFDVTESRLEDTHFGQWDQIKNNVVLHWLDLYDAGGQRGLAVLTDHTGSYAQGSDFPLSLTAQYSGKGLWGMDYSITGPLHIRYALIPHRGNWLEADIAGHSNAWNEPLVARYHRQLDVHDRQLVRLPGGPLEISALHLDQGQLKLRLYNAQPNASNAGLSLNFPLRALRAVQLNGADLGEVALTKKKQQEAAFDVKIPPYGIQTFLINP</sequence>
<evidence type="ECO:0000259" key="5">
    <source>
        <dbReference type="Pfam" id="PF01074"/>
    </source>
</evidence>
<evidence type="ECO:0000313" key="7">
    <source>
        <dbReference type="EMBL" id="MEZ0454226.1"/>
    </source>
</evidence>
<gene>
    <name evidence="7" type="ORF">ABTW24_21730</name>
</gene>
<dbReference type="Gene3D" id="2.60.40.1180">
    <property type="entry name" value="Golgi alpha-mannosidase II"/>
    <property type="match status" value="1"/>
</dbReference>
<keyword evidence="8" id="KW-1185">Reference proteome</keyword>
<dbReference type="InterPro" id="IPR027291">
    <property type="entry name" value="Glyco_hydro_38_N_sf"/>
</dbReference>
<evidence type="ECO:0000256" key="4">
    <source>
        <dbReference type="ARBA" id="ARBA00023295"/>
    </source>
</evidence>
<dbReference type="RefSeq" id="WP_370482872.1">
    <property type="nucleotide sequence ID" value="NZ_JBEOQA010000002.1"/>
</dbReference>
<feature type="domain" description="Glycosyl hydrolase family 38 C-terminal" evidence="6">
    <location>
        <begin position="487"/>
        <end position="687"/>
    </location>
</feature>
<dbReference type="Pfam" id="PF07748">
    <property type="entry name" value="Glyco_hydro_38C"/>
    <property type="match status" value="1"/>
</dbReference>
<dbReference type="EMBL" id="JBEOQB010000007">
    <property type="protein sequence ID" value="MEZ0454226.1"/>
    <property type="molecule type" value="Genomic_DNA"/>
</dbReference>
<comment type="similarity">
    <text evidence="1">Belongs to the glycosyl hydrolase 38 family.</text>
</comment>
<dbReference type="Gene3D" id="2.70.98.30">
    <property type="entry name" value="Golgi alpha-mannosidase II, domain 4"/>
    <property type="match status" value="1"/>
</dbReference>
<dbReference type="Pfam" id="PF01074">
    <property type="entry name" value="Glyco_hydro_38N"/>
    <property type="match status" value="1"/>
</dbReference>
<accession>A0ABV4HI58</accession>
<dbReference type="Gene3D" id="3.20.110.10">
    <property type="entry name" value="Glycoside hydrolase 38, N terminal domain"/>
    <property type="match status" value="1"/>
</dbReference>
<dbReference type="Gene3D" id="1.20.1270.50">
    <property type="entry name" value="Glycoside hydrolase family 38, central domain"/>
    <property type="match status" value="1"/>
</dbReference>
<name>A0ABV4HI58_9SPHI</name>
<dbReference type="InterPro" id="IPR037094">
    <property type="entry name" value="Glyco_hydro_38_cen_sf"/>
</dbReference>
<evidence type="ECO:0000259" key="6">
    <source>
        <dbReference type="Pfam" id="PF07748"/>
    </source>
</evidence>
<keyword evidence="2" id="KW-0479">Metal-binding</keyword>
<evidence type="ECO:0000256" key="3">
    <source>
        <dbReference type="ARBA" id="ARBA00022801"/>
    </source>
</evidence>
<keyword evidence="3 7" id="KW-0378">Hydrolase</keyword>
<proteinExistence type="inferred from homology"/>
<dbReference type="InterPro" id="IPR013780">
    <property type="entry name" value="Glyco_hydro_b"/>
</dbReference>
<dbReference type="InterPro" id="IPR011682">
    <property type="entry name" value="Glyco_hydro_38_C"/>
</dbReference>
<dbReference type="InterPro" id="IPR028995">
    <property type="entry name" value="Glyco_hydro_57/38_cen_sf"/>
</dbReference>
<keyword evidence="4" id="KW-0326">Glycosidase</keyword>
<dbReference type="PANTHER" id="PTHR46017:SF1">
    <property type="entry name" value="ALPHA-MANNOSIDASE 2C1"/>
    <property type="match status" value="1"/>
</dbReference>
<dbReference type="PANTHER" id="PTHR46017">
    <property type="entry name" value="ALPHA-MANNOSIDASE 2C1"/>
    <property type="match status" value="1"/>
</dbReference>
<dbReference type="GO" id="GO:0016787">
    <property type="term" value="F:hydrolase activity"/>
    <property type="evidence" value="ECO:0007669"/>
    <property type="project" value="UniProtKB-KW"/>
</dbReference>